<reference evidence="1" key="1">
    <citation type="submission" date="2014-05" db="EMBL/GenBank/DDBJ databases">
        <authorList>
            <person name="Chronopoulou M."/>
        </authorList>
    </citation>
    <scope>NUCLEOTIDE SEQUENCE</scope>
    <source>
        <tissue evidence="1">Whole organism</tissue>
    </source>
</reference>
<dbReference type="AlphaFoldDB" id="A0A0K2TWA4"/>
<proteinExistence type="predicted"/>
<name>A0A0K2TWA4_LEPSM</name>
<dbReference type="EMBL" id="HACA01012759">
    <property type="protein sequence ID" value="CDW30120.1"/>
    <property type="molecule type" value="Transcribed_RNA"/>
</dbReference>
<accession>A0A0K2TWA4</accession>
<organism evidence="1">
    <name type="scientific">Lepeophtheirus salmonis</name>
    <name type="common">Salmon louse</name>
    <name type="synonym">Caligus salmonis</name>
    <dbReference type="NCBI Taxonomy" id="72036"/>
    <lineage>
        <taxon>Eukaryota</taxon>
        <taxon>Metazoa</taxon>
        <taxon>Ecdysozoa</taxon>
        <taxon>Arthropoda</taxon>
        <taxon>Crustacea</taxon>
        <taxon>Multicrustacea</taxon>
        <taxon>Hexanauplia</taxon>
        <taxon>Copepoda</taxon>
        <taxon>Siphonostomatoida</taxon>
        <taxon>Caligidae</taxon>
        <taxon>Lepeophtheirus</taxon>
    </lineage>
</organism>
<protein>
    <submittedName>
        <fullName evidence="1">Uncharacterized protein</fullName>
    </submittedName>
</protein>
<evidence type="ECO:0000313" key="1">
    <source>
        <dbReference type="EMBL" id="CDW30120.1"/>
    </source>
</evidence>
<sequence>MITRVSLSGSRIPWGFTSMFFH</sequence>